<feature type="transmembrane region" description="Helical" evidence="1">
    <location>
        <begin position="38"/>
        <end position="58"/>
    </location>
</feature>
<dbReference type="Proteomes" id="UP000184096">
    <property type="component" value="Chromosome I"/>
</dbReference>
<protein>
    <submittedName>
        <fullName evidence="2">Uncharacterized protein</fullName>
    </submittedName>
</protein>
<accession>A0A1M7T791</accession>
<evidence type="ECO:0000256" key="1">
    <source>
        <dbReference type="SAM" id="Phobius"/>
    </source>
</evidence>
<organism evidence="2 3">
    <name type="scientific">Bradyrhizobium erythrophlei</name>
    <dbReference type="NCBI Taxonomy" id="1437360"/>
    <lineage>
        <taxon>Bacteria</taxon>
        <taxon>Pseudomonadati</taxon>
        <taxon>Pseudomonadota</taxon>
        <taxon>Alphaproteobacteria</taxon>
        <taxon>Hyphomicrobiales</taxon>
        <taxon>Nitrobacteraceae</taxon>
        <taxon>Bradyrhizobium</taxon>
    </lineage>
</organism>
<feature type="transmembrane region" description="Helical" evidence="1">
    <location>
        <begin position="12"/>
        <end position="32"/>
    </location>
</feature>
<dbReference type="AlphaFoldDB" id="A0A1M7T791"/>
<proteinExistence type="predicted"/>
<dbReference type="RefSeq" id="WP_156898390.1">
    <property type="nucleotide sequence ID" value="NZ_LT670849.1"/>
</dbReference>
<sequence>MGKVFRNYWVAYSNQVWIAGVVAFCWAPTLLSGAHHSLVQWAVSSLSTLFVLIVATAWDDKDASR</sequence>
<evidence type="ECO:0000313" key="3">
    <source>
        <dbReference type="Proteomes" id="UP000184096"/>
    </source>
</evidence>
<evidence type="ECO:0000313" key="2">
    <source>
        <dbReference type="EMBL" id="SHN66502.1"/>
    </source>
</evidence>
<keyword evidence="1" id="KW-0812">Transmembrane</keyword>
<reference evidence="3" key="1">
    <citation type="submission" date="2016-11" db="EMBL/GenBank/DDBJ databases">
        <authorList>
            <person name="Varghese N."/>
            <person name="Submissions S."/>
        </authorList>
    </citation>
    <scope>NUCLEOTIDE SEQUENCE [LARGE SCALE GENOMIC DNA]</scope>
    <source>
        <strain evidence="3">GAS401</strain>
    </source>
</reference>
<keyword evidence="1" id="KW-0472">Membrane</keyword>
<keyword evidence="3" id="KW-1185">Reference proteome</keyword>
<dbReference type="EMBL" id="LT670849">
    <property type="protein sequence ID" value="SHN66502.1"/>
    <property type="molecule type" value="Genomic_DNA"/>
</dbReference>
<keyword evidence="1" id="KW-1133">Transmembrane helix</keyword>
<gene>
    <name evidence="2" type="ORF">SAMN05444170_0962</name>
</gene>
<name>A0A1M7T791_9BRAD</name>